<dbReference type="PROSITE" id="PS50887">
    <property type="entry name" value="GGDEF"/>
    <property type="match status" value="1"/>
</dbReference>
<proteinExistence type="predicted"/>
<dbReference type="InterPro" id="IPR000160">
    <property type="entry name" value="GGDEF_dom"/>
</dbReference>
<dbReference type="EC" id="2.7.7.65" evidence="1"/>
<evidence type="ECO:0000256" key="1">
    <source>
        <dbReference type="ARBA" id="ARBA00012528"/>
    </source>
</evidence>
<evidence type="ECO:0000313" key="5">
    <source>
        <dbReference type="Proteomes" id="UP000760472"/>
    </source>
</evidence>
<dbReference type="Proteomes" id="UP000760472">
    <property type="component" value="Unassembled WGS sequence"/>
</dbReference>
<sequence>MSVLDDLLEKIDQQEFVRLSADIRTVLHQHQRWFNSLNLALVTEETVLQEEDYCCCSHSHCQFGQWIKRILDNPKFHHPFFFDLDVQHKNFHAVANQLLTGLQLHRPVNLLLYKTLIEAQEAFILEVLTLFEFSVVTTNQFDIVTGLMNRRSIYSVLNYEKNRMARDSSRNCCIALVDIDHFKRVNDRYGHDAGDSALSQVAAVLHSFTRQSDSLARYGGEEFLFVLPDIKIAEAQKGIERVRRKLADTPIMTTQGNIQITASFGITQLSAQYDIENSIKRADEALYLAKNSGRNCSAYIDLDSFSAADRETANGQIDDHLHQLLARYSKRINSEL</sequence>
<dbReference type="PANTHER" id="PTHR45138">
    <property type="entry name" value="REGULATORY COMPONENTS OF SENSORY TRANSDUCTION SYSTEM"/>
    <property type="match status" value="1"/>
</dbReference>
<comment type="catalytic activity">
    <reaction evidence="2">
        <text>2 GTP = 3',3'-c-di-GMP + 2 diphosphate</text>
        <dbReference type="Rhea" id="RHEA:24898"/>
        <dbReference type="ChEBI" id="CHEBI:33019"/>
        <dbReference type="ChEBI" id="CHEBI:37565"/>
        <dbReference type="ChEBI" id="CHEBI:58805"/>
        <dbReference type="EC" id="2.7.7.65"/>
    </reaction>
</comment>
<dbReference type="EMBL" id="JAFFZP010000010">
    <property type="protein sequence ID" value="MBN0987361.1"/>
    <property type="molecule type" value="Genomic_DNA"/>
</dbReference>
<evidence type="ECO:0000259" key="3">
    <source>
        <dbReference type="PROSITE" id="PS50887"/>
    </source>
</evidence>
<evidence type="ECO:0000313" key="4">
    <source>
        <dbReference type="EMBL" id="MBN0987361.1"/>
    </source>
</evidence>
<organism evidence="4 5">
    <name type="scientific">Amphritea pacifica</name>
    <dbReference type="NCBI Taxonomy" id="2811233"/>
    <lineage>
        <taxon>Bacteria</taxon>
        <taxon>Pseudomonadati</taxon>
        <taxon>Pseudomonadota</taxon>
        <taxon>Gammaproteobacteria</taxon>
        <taxon>Oceanospirillales</taxon>
        <taxon>Oceanospirillaceae</taxon>
        <taxon>Amphritea</taxon>
    </lineage>
</organism>
<dbReference type="Pfam" id="PF00990">
    <property type="entry name" value="GGDEF"/>
    <property type="match status" value="1"/>
</dbReference>
<dbReference type="InterPro" id="IPR050469">
    <property type="entry name" value="Diguanylate_Cyclase"/>
</dbReference>
<feature type="domain" description="GGDEF" evidence="3">
    <location>
        <begin position="170"/>
        <end position="302"/>
    </location>
</feature>
<gene>
    <name evidence="4" type="ORF">JW498_08320</name>
</gene>
<reference evidence="4 5" key="1">
    <citation type="submission" date="2021-02" db="EMBL/GenBank/DDBJ databases">
        <title>A novel species of genus Amphritea isolated from a fishpond in China.</title>
        <authorList>
            <person name="Lu H."/>
        </authorList>
    </citation>
    <scope>NUCLEOTIDE SEQUENCE [LARGE SCALE GENOMIC DNA]</scope>
    <source>
        <strain evidence="4 5">RP18W</strain>
    </source>
</reference>
<dbReference type="SMART" id="SM00267">
    <property type="entry name" value="GGDEF"/>
    <property type="match status" value="1"/>
</dbReference>
<dbReference type="InterPro" id="IPR029787">
    <property type="entry name" value="Nucleotide_cyclase"/>
</dbReference>
<dbReference type="Gene3D" id="3.30.70.270">
    <property type="match status" value="1"/>
</dbReference>
<dbReference type="CDD" id="cd01949">
    <property type="entry name" value="GGDEF"/>
    <property type="match status" value="1"/>
</dbReference>
<evidence type="ECO:0000256" key="2">
    <source>
        <dbReference type="ARBA" id="ARBA00034247"/>
    </source>
</evidence>
<dbReference type="PANTHER" id="PTHR45138:SF9">
    <property type="entry name" value="DIGUANYLATE CYCLASE DGCM-RELATED"/>
    <property type="match status" value="1"/>
</dbReference>
<protein>
    <recommendedName>
        <fullName evidence="1">diguanylate cyclase</fullName>
        <ecNumber evidence="1">2.7.7.65</ecNumber>
    </recommendedName>
</protein>
<accession>A0ABS2W6M5</accession>
<dbReference type="InterPro" id="IPR043128">
    <property type="entry name" value="Rev_trsase/Diguanyl_cyclase"/>
</dbReference>
<dbReference type="RefSeq" id="WP_205213371.1">
    <property type="nucleotide sequence ID" value="NZ_JAFFZP010000010.1"/>
</dbReference>
<name>A0ABS2W6M5_9GAMM</name>
<dbReference type="Gene3D" id="1.20.120.30">
    <property type="entry name" value="Aspartate receptor, ligand-binding domain"/>
    <property type="match status" value="1"/>
</dbReference>
<dbReference type="SUPFAM" id="SSF55073">
    <property type="entry name" value="Nucleotide cyclase"/>
    <property type="match status" value="1"/>
</dbReference>
<keyword evidence="5" id="KW-1185">Reference proteome</keyword>
<comment type="caution">
    <text evidence="4">The sequence shown here is derived from an EMBL/GenBank/DDBJ whole genome shotgun (WGS) entry which is preliminary data.</text>
</comment>
<dbReference type="NCBIfam" id="TIGR00254">
    <property type="entry name" value="GGDEF"/>
    <property type="match status" value="1"/>
</dbReference>